<dbReference type="Proteomes" id="UP000517187">
    <property type="component" value="Unassembled WGS sequence"/>
</dbReference>
<dbReference type="SUPFAM" id="SSF51735">
    <property type="entry name" value="NAD(P)-binding Rossmann-fold domains"/>
    <property type="match status" value="1"/>
</dbReference>
<dbReference type="SMART" id="SM00881">
    <property type="entry name" value="CoA_binding"/>
    <property type="match status" value="1"/>
</dbReference>
<feature type="domain" description="CoA-binding" evidence="1">
    <location>
        <begin position="32"/>
        <end position="129"/>
    </location>
</feature>
<evidence type="ECO:0000313" key="3">
    <source>
        <dbReference type="Proteomes" id="UP000517187"/>
    </source>
</evidence>
<reference evidence="2 3" key="1">
    <citation type="submission" date="2020-08" db="EMBL/GenBank/DDBJ databases">
        <title>Genomic Encyclopedia of Type Strains, Phase IV (KMG-V): Genome sequencing to study the core and pangenomes of soil and plant-associated prokaryotes.</title>
        <authorList>
            <person name="Whitman W."/>
        </authorList>
    </citation>
    <scope>NUCLEOTIDE SEQUENCE [LARGE SCALE GENOMIC DNA]</scope>
    <source>
        <strain evidence="2 3">SEMIA 4011</strain>
    </source>
</reference>
<name>A0A7W9ZRZ4_RHILE</name>
<proteinExistence type="predicted"/>
<organism evidence="2 3">
    <name type="scientific">Rhizobium leguminosarum</name>
    <dbReference type="NCBI Taxonomy" id="384"/>
    <lineage>
        <taxon>Bacteria</taxon>
        <taxon>Pseudomonadati</taxon>
        <taxon>Pseudomonadota</taxon>
        <taxon>Alphaproteobacteria</taxon>
        <taxon>Hyphomicrobiales</taxon>
        <taxon>Rhizobiaceae</taxon>
        <taxon>Rhizobium/Agrobacterium group</taxon>
        <taxon>Rhizobium</taxon>
    </lineage>
</organism>
<dbReference type="Gene3D" id="3.40.50.720">
    <property type="entry name" value="NAD(P)-binding Rossmann-like Domain"/>
    <property type="match status" value="1"/>
</dbReference>
<evidence type="ECO:0000313" key="2">
    <source>
        <dbReference type="EMBL" id="MBB6220627.1"/>
    </source>
</evidence>
<comment type="caution">
    <text evidence="2">The sequence shown here is derived from an EMBL/GenBank/DDBJ whole genome shotgun (WGS) entry which is preliminary data.</text>
</comment>
<dbReference type="InterPro" id="IPR003781">
    <property type="entry name" value="CoA-bd"/>
</dbReference>
<gene>
    <name evidence="2" type="ORF">GGE66_001585</name>
</gene>
<dbReference type="PANTHER" id="PTHR33303">
    <property type="entry name" value="CYTOPLASMIC PROTEIN-RELATED"/>
    <property type="match status" value="1"/>
</dbReference>
<protein>
    <recommendedName>
        <fullName evidence="1">CoA-binding domain-containing protein</fullName>
    </recommendedName>
</protein>
<dbReference type="PANTHER" id="PTHR33303:SF2">
    <property type="entry name" value="COA-BINDING DOMAIN-CONTAINING PROTEIN"/>
    <property type="match status" value="1"/>
</dbReference>
<accession>A0A7W9ZRZ4</accession>
<sequence length="160" mass="17124">MQKKPAGHANGFASGEADINHDSYMDDYLSGILHSVKTIALTGASPNPARPSNGVMGYLLSRGYEVIPVNPGQAGKQIQGRTVYARLADIPVPIDMIDVFRAAEYLDGVVEEVLALRPLPQIIWAQLGVRDDAAAAKAEAAGIKVVMNRCPAIEYPRLIA</sequence>
<dbReference type="InterPro" id="IPR036291">
    <property type="entry name" value="NAD(P)-bd_dom_sf"/>
</dbReference>
<dbReference type="Pfam" id="PF13380">
    <property type="entry name" value="CoA_binding_2"/>
    <property type="match status" value="1"/>
</dbReference>
<evidence type="ECO:0000259" key="1">
    <source>
        <dbReference type="SMART" id="SM00881"/>
    </source>
</evidence>
<dbReference type="EMBL" id="JACIIJ010000003">
    <property type="protein sequence ID" value="MBB6220627.1"/>
    <property type="molecule type" value="Genomic_DNA"/>
</dbReference>
<dbReference type="AlphaFoldDB" id="A0A7W9ZRZ4"/>